<dbReference type="HOGENOM" id="CLU_1111508_0_0_1"/>
<gene>
    <name evidence="1" type="ORF">GYMLUDRAFT_251826</name>
</gene>
<evidence type="ECO:0000313" key="2">
    <source>
        <dbReference type="Proteomes" id="UP000053593"/>
    </source>
</evidence>
<dbReference type="EMBL" id="KN834857">
    <property type="protein sequence ID" value="KIK51689.1"/>
    <property type="molecule type" value="Genomic_DNA"/>
</dbReference>
<protein>
    <submittedName>
        <fullName evidence="1">Uncharacterized protein</fullName>
    </submittedName>
</protein>
<organism evidence="1 2">
    <name type="scientific">Collybiopsis luxurians FD-317 M1</name>
    <dbReference type="NCBI Taxonomy" id="944289"/>
    <lineage>
        <taxon>Eukaryota</taxon>
        <taxon>Fungi</taxon>
        <taxon>Dikarya</taxon>
        <taxon>Basidiomycota</taxon>
        <taxon>Agaricomycotina</taxon>
        <taxon>Agaricomycetes</taxon>
        <taxon>Agaricomycetidae</taxon>
        <taxon>Agaricales</taxon>
        <taxon>Marasmiineae</taxon>
        <taxon>Omphalotaceae</taxon>
        <taxon>Collybiopsis</taxon>
        <taxon>Collybiopsis luxurians</taxon>
    </lineage>
</organism>
<proteinExistence type="predicted"/>
<keyword evidence="2" id="KW-1185">Reference proteome</keyword>
<reference evidence="1 2" key="1">
    <citation type="submission" date="2014-04" db="EMBL/GenBank/DDBJ databases">
        <title>Evolutionary Origins and Diversification of the Mycorrhizal Mutualists.</title>
        <authorList>
            <consortium name="DOE Joint Genome Institute"/>
            <consortium name="Mycorrhizal Genomics Consortium"/>
            <person name="Kohler A."/>
            <person name="Kuo A."/>
            <person name="Nagy L.G."/>
            <person name="Floudas D."/>
            <person name="Copeland A."/>
            <person name="Barry K.W."/>
            <person name="Cichocki N."/>
            <person name="Veneault-Fourrey C."/>
            <person name="LaButti K."/>
            <person name="Lindquist E.A."/>
            <person name="Lipzen A."/>
            <person name="Lundell T."/>
            <person name="Morin E."/>
            <person name="Murat C."/>
            <person name="Riley R."/>
            <person name="Ohm R."/>
            <person name="Sun H."/>
            <person name="Tunlid A."/>
            <person name="Henrissat B."/>
            <person name="Grigoriev I.V."/>
            <person name="Hibbett D.S."/>
            <person name="Martin F."/>
        </authorList>
    </citation>
    <scope>NUCLEOTIDE SEQUENCE [LARGE SCALE GENOMIC DNA]</scope>
    <source>
        <strain evidence="1 2">FD-317 M1</strain>
    </source>
</reference>
<name>A0A0D0BPZ9_9AGAR</name>
<evidence type="ECO:0000313" key="1">
    <source>
        <dbReference type="EMBL" id="KIK51689.1"/>
    </source>
</evidence>
<dbReference type="Proteomes" id="UP000053593">
    <property type="component" value="Unassembled WGS sequence"/>
</dbReference>
<dbReference type="AlphaFoldDB" id="A0A0D0BPZ9"/>
<sequence length="250" mass="28020">MARNMFKSNTQLAMYLHSINGFYFPHYPLVTASASSVTALLKGKERAVVSTNKDDPSSPRLQVWVFSKVPTLQHSTQLEMPIHYAVAGVSLECDPKLSTQQKFHPGDWVCIKGDYNNQDIALVVTPDLWLDYHSTHIPLLLLPRLARSQADAVRYAANNNLHPPPLPFFFNEAVGLAEEMNFKVKMLNCYNNTCSKPYLCGHLQGFLYNDMLFHGGLMASEQKAQCISAAPSTVDPNIFEYFAQSQHPAI</sequence>
<accession>A0A0D0BPZ9</accession>